<dbReference type="InterPro" id="IPR008969">
    <property type="entry name" value="CarboxyPept-like_regulatory"/>
</dbReference>
<evidence type="ECO:0000313" key="14">
    <source>
        <dbReference type="Proteomes" id="UP001302949"/>
    </source>
</evidence>
<organism evidence="13 14">
    <name type="scientific">Arcicella rigui</name>
    <dbReference type="NCBI Taxonomy" id="797020"/>
    <lineage>
        <taxon>Bacteria</taxon>
        <taxon>Pseudomonadati</taxon>
        <taxon>Bacteroidota</taxon>
        <taxon>Cytophagia</taxon>
        <taxon>Cytophagales</taxon>
        <taxon>Flectobacillaceae</taxon>
        <taxon>Arcicella</taxon>
    </lineage>
</organism>
<dbReference type="RefSeq" id="WP_323295537.1">
    <property type="nucleotide sequence ID" value="NZ_JAYFUM010000005.1"/>
</dbReference>
<keyword evidence="5 9" id="KW-0798">TonB box</keyword>
<dbReference type="EMBL" id="JAYFUM010000005">
    <property type="protein sequence ID" value="MEA5138369.1"/>
    <property type="molecule type" value="Genomic_DNA"/>
</dbReference>
<dbReference type="Pfam" id="PF00593">
    <property type="entry name" value="TonB_dep_Rec_b-barrel"/>
    <property type="match status" value="1"/>
</dbReference>
<sequence length="1041" mass="113145">MNAKITQKLLLILLVFGVMKMTSYDIAAKTHWAVDQKVSGKVTDDSGAELPGVSVLIKGTKKGVSTNASGVYSLTVPNGDAVLVFSFTGFQTKEVRVGSLSEINVQLVSETKALDEVVVVGYGTQRKVDLTGAVGSVISKDITSRPYTNPDQILAGRVSGVHISNRSGDPGAPIDVRIRGVGTTGNNQPLWVIDGVPIVQTSNISVNTASYTESNPLAGINPSDIESMDILKDASAAAIYGARAANGVIIVTTKRGKEGRTSATYDGYVGVQYVPQGKRIKVLDVNQYIGLQKELGRDFSSFSSSPAYNWQDAMFQTGAVRNHNITINGGSKNVNFNIAGGYHKQDGVERSQSFERFSFKANVDAKVGKYFKFGESALITSTDRLVQSEGGNFAAFNSMLNAPYYQPYDAAGNYNQSTAATRGNGATGSNYMWATDTKYNETRVNNKKILGNLYGEFEPIEGLKYRLAVGLDYNVADGFFFQEAEANNYGTAGTPGRTSLLVQERPIELTTNIANTLTYHKKFGKHDLTILAGYEETNFRYDKVRIQGRNLFNSAIRFASVADNVAAANEADHWALRGMLGRLNYSFDNKYLLTFNVRRDESSRFAPEHRAGIFPSFSAGWRLSEEPFLKGSSIISDLKLRASLGQSGNQFTGQNFAYLPSLNTTIFYVAGDGQTVVRGPAPTVFANKDLKWETSTQFDLGTDFSFYNGKISGTIDYYSKTTDDVLLSLPIPYTSGYFLPADANLGQIKNKGIELSLNYRGSIGDLKYNIGGNITTVSNKITSLGSVPEIIAGTGGGQTHRTSVGEPLGYFYGYKTNGIYQSQAEIDADKTKDVNSSKRQPGDIRFVDVNGDGTIDANDRTNIGSSIPSYYYGANISASYKNFDFSVLFQGVGNVQVYNQARASLEAMRSGANQSATVLERWTTSNPSTTMPRADADDPNQNNRYSDRWIESGAYLRIKNIQIGYNIPASVLSKISKGALSTSRIYVGMQNLATFTKYKGYDPEVTRGASFQKGEFALANGQDSGGSPQPSIVQLGWQLSF</sequence>
<dbReference type="InterPro" id="IPR039426">
    <property type="entry name" value="TonB-dep_rcpt-like"/>
</dbReference>
<evidence type="ECO:0000256" key="1">
    <source>
        <dbReference type="ARBA" id="ARBA00004571"/>
    </source>
</evidence>
<keyword evidence="2 8" id="KW-0813">Transport</keyword>
<name>A0ABU5Q7K9_9BACT</name>
<evidence type="ECO:0000256" key="9">
    <source>
        <dbReference type="RuleBase" id="RU003357"/>
    </source>
</evidence>
<evidence type="ECO:0000259" key="11">
    <source>
        <dbReference type="Pfam" id="PF00593"/>
    </source>
</evidence>
<reference evidence="13 14" key="1">
    <citation type="submission" date="2023-12" db="EMBL/GenBank/DDBJ databases">
        <title>Novel species of the genus Arcicella isolated from rivers.</title>
        <authorList>
            <person name="Lu H."/>
        </authorList>
    </citation>
    <scope>NUCLEOTIDE SEQUENCE [LARGE SCALE GENOMIC DNA]</scope>
    <source>
        <strain evidence="13 14">KCTC 23307</strain>
    </source>
</reference>
<dbReference type="InterPro" id="IPR000531">
    <property type="entry name" value="Beta-barrel_TonB"/>
</dbReference>
<dbReference type="Proteomes" id="UP001302949">
    <property type="component" value="Unassembled WGS sequence"/>
</dbReference>
<evidence type="ECO:0000256" key="4">
    <source>
        <dbReference type="ARBA" id="ARBA00022692"/>
    </source>
</evidence>
<accession>A0ABU5Q7K9</accession>
<keyword evidence="4 8" id="KW-0812">Transmembrane</keyword>
<dbReference type="Gene3D" id="2.170.130.10">
    <property type="entry name" value="TonB-dependent receptor, plug domain"/>
    <property type="match status" value="1"/>
</dbReference>
<keyword evidence="7 8" id="KW-0998">Cell outer membrane</keyword>
<dbReference type="InterPro" id="IPR023997">
    <property type="entry name" value="TonB-dep_OMP_SusC/RagA_CS"/>
</dbReference>
<keyword evidence="6 8" id="KW-0472">Membrane</keyword>
<evidence type="ECO:0000256" key="3">
    <source>
        <dbReference type="ARBA" id="ARBA00022452"/>
    </source>
</evidence>
<feature type="region of interest" description="Disordered" evidence="10">
    <location>
        <begin position="923"/>
        <end position="944"/>
    </location>
</feature>
<dbReference type="SUPFAM" id="SSF56935">
    <property type="entry name" value="Porins"/>
    <property type="match status" value="1"/>
</dbReference>
<evidence type="ECO:0000256" key="5">
    <source>
        <dbReference type="ARBA" id="ARBA00023077"/>
    </source>
</evidence>
<gene>
    <name evidence="13" type="ORF">VB248_04465</name>
</gene>
<keyword evidence="14" id="KW-1185">Reference proteome</keyword>
<keyword evidence="13" id="KW-0675">Receptor</keyword>
<dbReference type="InterPro" id="IPR036942">
    <property type="entry name" value="Beta-barrel_TonB_sf"/>
</dbReference>
<dbReference type="NCBIfam" id="TIGR04056">
    <property type="entry name" value="OMP_RagA_SusC"/>
    <property type="match status" value="1"/>
</dbReference>
<dbReference type="PROSITE" id="PS52016">
    <property type="entry name" value="TONB_DEPENDENT_REC_3"/>
    <property type="match status" value="1"/>
</dbReference>
<evidence type="ECO:0000259" key="12">
    <source>
        <dbReference type="Pfam" id="PF07715"/>
    </source>
</evidence>
<dbReference type="Gene3D" id="2.40.170.20">
    <property type="entry name" value="TonB-dependent receptor, beta-barrel domain"/>
    <property type="match status" value="1"/>
</dbReference>
<dbReference type="InterPro" id="IPR037066">
    <property type="entry name" value="Plug_dom_sf"/>
</dbReference>
<comment type="similarity">
    <text evidence="8 9">Belongs to the TonB-dependent receptor family.</text>
</comment>
<protein>
    <submittedName>
        <fullName evidence="13">TonB-dependent receptor</fullName>
    </submittedName>
</protein>
<evidence type="ECO:0000256" key="10">
    <source>
        <dbReference type="SAM" id="MobiDB-lite"/>
    </source>
</evidence>
<comment type="caution">
    <text evidence="13">The sequence shown here is derived from an EMBL/GenBank/DDBJ whole genome shotgun (WGS) entry which is preliminary data.</text>
</comment>
<evidence type="ECO:0000256" key="2">
    <source>
        <dbReference type="ARBA" id="ARBA00022448"/>
    </source>
</evidence>
<comment type="subcellular location">
    <subcellularLocation>
        <location evidence="1 8">Cell outer membrane</location>
        <topology evidence="1 8">Multi-pass membrane protein</topology>
    </subcellularLocation>
</comment>
<evidence type="ECO:0000313" key="13">
    <source>
        <dbReference type="EMBL" id="MEA5138369.1"/>
    </source>
</evidence>
<evidence type="ECO:0000256" key="7">
    <source>
        <dbReference type="ARBA" id="ARBA00023237"/>
    </source>
</evidence>
<dbReference type="Gene3D" id="2.60.40.1120">
    <property type="entry name" value="Carboxypeptidase-like, regulatory domain"/>
    <property type="match status" value="1"/>
</dbReference>
<feature type="domain" description="TonB-dependent receptor-like beta-barrel" evidence="11">
    <location>
        <begin position="405"/>
        <end position="887"/>
    </location>
</feature>
<dbReference type="Pfam" id="PF13715">
    <property type="entry name" value="CarbopepD_reg_2"/>
    <property type="match status" value="1"/>
</dbReference>
<dbReference type="InterPro" id="IPR012910">
    <property type="entry name" value="Plug_dom"/>
</dbReference>
<dbReference type="Pfam" id="PF07715">
    <property type="entry name" value="Plug"/>
    <property type="match status" value="1"/>
</dbReference>
<feature type="domain" description="TonB-dependent receptor plug" evidence="12">
    <location>
        <begin position="127"/>
        <end position="248"/>
    </location>
</feature>
<evidence type="ECO:0000256" key="6">
    <source>
        <dbReference type="ARBA" id="ARBA00023136"/>
    </source>
</evidence>
<evidence type="ECO:0000256" key="8">
    <source>
        <dbReference type="PROSITE-ProRule" id="PRU01360"/>
    </source>
</evidence>
<dbReference type="InterPro" id="IPR023996">
    <property type="entry name" value="TonB-dep_OMP_SusC/RagA"/>
</dbReference>
<keyword evidence="3 8" id="KW-1134">Transmembrane beta strand</keyword>
<dbReference type="SUPFAM" id="SSF49464">
    <property type="entry name" value="Carboxypeptidase regulatory domain-like"/>
    <property type="match status" value="1"/>
</dbReference>
<proteinExistence type="inferred from homology"/>
<dbReference type="NCBIfam" id="TIGR04057">
    <property type="entry name" value="SusC_RagA_signa"/>
    <property type="match status" value="1"/>
</dbReference>